<dbReference type="OrthoDB" id="4651919at2759"/>
<dbReference type="Proteomes" id="UP000012174">
    <property type="component" value="Unassembled WGS sequence"/>
</dbReference>
<feature type="region of interest" description="Disordered" evidence="1">
    <location>
        <begin position="146"/>
        <end position="170"/>
    </location>
</feature>
<dbReference type="AlphaFoldDB" id="M7TFI5"/>
<protein>
    <submittedName>
        <fullName evidence="2">Uncharacterized protein</fullName>
    </submittedName>
</protein>
<keyword evidence="3" id="KW-1185">Reference proteome</keyword>
<dbReference type="EMBL" id="KB706192">
    <property type="protein sequence ID" value="EMR68701.1"/>
    <property type="molecule type" value="Genomic_DNA"/>
</dbReference>
<organism evidence="2 3">
    <name type="scientific">Eutypa lata (strain UCR-EL1)</name>
    <name type="common">Grapevine dieback disease fungus</name>
    <name type="synonym">Eutypa armeniacae</name>
    <dbReference type="NCBI Taxonomy" id="1287681"/>
    <lineage>
        <taxon>Eukaryota</taxon>
        <taxon>Fungi</taxon>
        <taxon>Dikarya</taxon>
        <taxon>Ascomycota</taxon>
        <taxon>Pezizomycotina</taxon>
        <taxon>Sordariomycetes</taxon>
        <taxon>Xylariomycetidae</taxon>
        <taxon>Xylariales</taxon>
        <taxon>Diatrypaceae</taxon>
        <taxon>Eutypa</taxon>
    </lineage>
</organism>
<accession>M7TFI5</accession>
<reference evidence="3" key="1">
    <citation type="journal article" date="2013" name="Genome Announc.">
        <title>Draft genome sequence of the grapevine dieback fungus Eutypa lata UCR-EL1.</title>
        <authorList>
            <person name="Blanco-Ulate B."/>
            <person name="Rolshausen P.E."/>
            <person name="Cantu D."/>
        </authorList>
    </citation>
    <scope>NUCLEOTIDE SEQUENCE [LARGE SCALE GENOMIC DNA]</scope>
    <source>
        <strain evidence="3">UCR-EL1</strain>
    </source>
</reference>
<name>M7TFI5_EUTLA</name>
<dbReference type="HOGENOM" id="CLU_1570662_0_0_1"/>
<sequence length="170" mass="19065">MSEALSPLPEEVTQDKKNKRGSNGSWLEEAEAHMQRDLETSKKELELTKGVAEDIERRLLTATTAATSQDRPSSGGSNSSSRRIRDQKVLMSACQEYSRSRVHLLRQRLRQVAFWSNNRKMGQKTPVQAPADWAAADLEWAQWLGEQAAARSGRPKREQRDGTDSATGLE</sequence>
<feature type="compositionally biased region" description="Low complexity" evidence="1">
    <location>
        <begin position="61"/>
        <end position="81"/>
    </location>
</feature>
<feature type="region of interest" description="Disordered" evidence="1">
    <location>
        <begin position="58"/>
        <end position="87"/>
    </location>
</feature>
<gene>
    <name evidence="2" type="ORF">UCREL1_4291</name>
</gene>
<evidence type="ECO:0000313" key="2">
    <source>
        <dbReference type="EMBL" id="EMR68701.1"/>
    </source>
</evidence>
<evidence type="ECO:0000256" key="1">
    <source>
        <dbReference type="SAM" id="MobiDB-lite"/>
    </source>
</evidence>
<dbReference type="KEGG" id="ela:UCREL1_4291"/>
<feature type="region of interest" description="Disordered" evidence="1">
    <location>
        <begin position="1"/>
        <end position="45"/>
    </location>
</feature>
<proteinExistence type="predicted"/>
<feature type="compositionally biased region" description="Basic and acidic residues" evidence="1">
    <location>
        <begin position="30"/>
        <end position="45"/>
    </location>
</feature>
<evidence type="ECO:0000313" key="3">
    <source>
        <dbReference type="Proteomes" id="UP000012174"/>
    </source>
</evidence>